<dbReference type="RefSeq" id="WP_174582419.1">
    <property type="nucleotide sequence ID" value="NZ_CAJNOB010000056.1"/>
</dbReference>
<dbReference type="PANTHER" id="PTHR11117">
    <property type="entry name" value="SUCCINYL-COA LIGASE SUBUNIT ALPHA"/>
    <property type="match status" value="1"/>
</dbReference>
<accession>A0A8J2FX72</accession>
<gene>
    <name evidence="5 10" type="primary">sucD</name>
    <name evidence="10" type="ORF">MPNT_60045</name>
</gene>
<evidence type="ECO:0000256" key="7">
    <source>
        <dbReference type="RuleBase" id="RU000677"/>
    </source>
</evidence>
<dbReference type="GO" id="GO:0009361">
    <property type="term" value="C:succinate-CoA ligase complex (ADP-forming)"/>
    <property type="evidence" value="ECO:0007669"/>
    <property type="project" value="TreeGrafter"/>
</dbReference>
<keyword evidence="3 5" id="KW-0547">Nucleotide-binding</keyword>
<protein>
    <recommendedName>
        <fullName evidence="5">Succinate--CoA ligase [ADP-forming] subunit alpha</fullName>
        <ecNumber evidence="5">6.2.1.5</ecNumber>
    </recommendedName>
    <alternativeName>
        <fullName evidence="5">Succinyl-CoA synthetase subunit alpha</fullName>
        <shortName evidence="5">SCS-alpha</shortName>
    </alternativeName>
</protein>
<dbReference type="PROSITE" id="PS01216">
    <property type="entry name" value="SUCCINYL_COA_LIG_1"/>
    <property type="match status" value="1"/>
</dbReference>
<evidence type="ECO:0000256" key="8">
    <source>
        <dbReference type="RuleBase" id="RU000699"/>
    </source>
</evidence>
<feature type="binding site" evidence="5">
    <location>
        <begin position="97"/>
        <end position="99"/>
    </location>
    <ligand>
        <name>CoA</name>
        <dbReference type="ChEBI" id="CHEBI:57287"/>
    </ligand>
</feature>
<dbReference type="PIRSF" id="PIRSF001553">
    <property type="entry name" value="SucCS_alpha"/>
    <property type="match status" value="1"/>
</dbReference>
<feature type="active site" description="Tele-phosphohistidine intermediate" evidence="5 6">
    <location>
        <position position="249"/>
    </location>
</feature>
<keyword evidence="2 5" id="KW-0436">Ligase</keyword>
<comment type="catalytic activity">
    <reaction evidence="5 8">
        <text>succinate + ATP + CoA = succinyl-CoA + ADP + phosphate</text>
        <dbReference type="Rhea" id="RHEA:17661"/>
        <dbReference type="ChEBI" id="CHEBI:30031"/>
        <dbReference type="ChEBI" id="CHEBI:30616"/>
        <dbReference type="ChEBI" id="CHEBI:43474"/>
        <dbReference type="ChEBI" id="CHEBI:57287"/>
        <dbReference type="ChEBI" id="CHEBI:57292"/>
        <dbReference type="ChEBI" id="CHEBI:456216"/>
        <dbReference type="EC" id="6.2.1.5"/>
    </reaction>
</comment>
<dbReference type="Pfam" id="PF00549">
    <property type="entry name" value="Ligase_CoA"/>
    <property type="match status" value="1"/>
</dbReference>
<sequence length="292" mass="30762">MAILVNAETRVVVQGITGRAGSFHTRACLEYGTKIVAGVTPGKGGRRFDGKIPIFDTVEEAKESTGCNASLIFVPAQAAPDAILEAGAAGLDLVVCITEGIRVHDMMRVRWQLQQSHTLLLGPNTPGIISPGQCKIGIMPGYIHRPGPVGVVSRSGTLTYEAVWQATLEGLGQSTCLGVGGDPIHGMSLGEALFKFMEDPQTEAILLLGEIGGGQEEEVAKLLSEGRITKPVAAFIAGSAAPSGRRMGHAGAIVFGESERARTKMERLEAAGAWVIEDPSKIGKTLRRLLRG</sequence>
<feature type="binding site" evidence="5">
    <location>
        <begin position="17"/>
        <end position="20"/>
    </location>
    <ligand>
        <name>CoA</name>
        <dbReference type="ChEBI" id="CHEBI:57287"/>
    </ligand>
</feature>
<dbReference type="UniPathway" id="UPA00223">
    <property type="reaction ID" value="UER00999"/>
</dbReference>
<dbReference type="SUPFAM" id="SSF51735">
    <property type="entry name" value="NAD(P)-binding Rossmann-fold domains"/>
    <property type="match status" value="1"/>
</dbReference>
<dbReference type="GO" id="GO:0004776">
    <property type="term" value="F:succinate-CoA ligase (GDP-forming) activity"/>
    <property type="evidence" value="ECO:0007669"/>
    <property type="project" value="TreeGrafter"/>
</dbReference>
<dbReference type="GO" id="GO:0006099">
    <property type="term" value="P:tricarboxylic acid cycle"/>
    <property type="evidence" value="ECO:0007669"/>
    <property type="project" value="UniProtKB-UniRule"/>
</dbReference>
<keyword evidence="1 5" id="KW-0816">Tricarboxylic acid cycle</keyword>
<comment type="subunit">
    <text evidence="5 8">Heterotetramer of two alpha and two beta subunits.</text>
</comment>
<evidence type="ECO:0000256" key="2">
    <source>
        <dbReference type="ARBA" id="ARBA00022598"/>
    </source>
</evidence>
<dbReference type="GO" id="GO:0000166">
    <property type="term" value="F:nucleotide binding"/>
    <property type="evidence" value="ECO:0007669"/>
    <property type="project" value="UniProtKB-KW"/>
</dbReference>
<dbReference type="Gene3D" id="3.40.50.720">
    <property type="entry name" value="NAD(P)-binding Rossmann-like Domain"/>
    <property type="match status" value="1"/>
</dbReference>
<comment type="similarity">
    <text evidence="4 5 7">Belongs to the succinate/malate CoA ligase alpha subunit family.</text>
</comment>
<proteinExistence type="inferred from homology"/>
<keyword evidence="11" id="KW-1185">Reference proteome</keyword>
<evidence type="ECO:0000256" key="6">
    <source>
        <dbReference type="PIRSR" id="PIRSR001553-1"/>
    </source>
</evidence>
<dbReference type="SMART" id="SM00881">
    <property type="entry name" value="CoA_binding"/>
    <property type="match status" value="1"/>
</dbReference>
<feature type="binding site" evidence="5">
    <location>
        <position position="160"/>
    </location>
    <ligand>
        <name>substrate</name>
        <note>ligand shared with subunit beta</note>
    </ligand>
</feature>
<evidence type="ECO:0000313" key="10">
    <source>
        <dbReference type="EMBL" id="CAF0703615.1"/>
    </source>
</evidence>
<name>A0A8J2FX72_9BACT</name>
<evidence type="ECO:0000313" key="11">
    <source>
        <dbReference type="Proteomes" id="UP000663859"/>
    </source>
</evidence>
<dbReference type="InterPro" id="IPR016102">
    <property type="entry name" value="Succinyl-CoA_synth-like"/>
</dbReference>
<evidence type="ECO:0000259" key="9">
    <source>
        <dbReference type="SMART" id="SM00881"/>
    </source>
</evidence>
<dbReference type="HAMAP" id="MF_01988">
    <property type="entry name" value="Succ_CoA_alpha"/>
    <property type="match status" value="1"/>
</dbReference>
<dbReference type="SUPFAM" id="SSF52210">
    <property type="entry name" value="Succinyl-CoA synthetase domains"/>
    <property type="match status" value="1"/>
</dbReference>
<comment type="function">
    <text evidence="5 8">Succinyl-CoA synthetase functions in the citric acid cycle (TCA), coupling the hydrolysis of succinyl-CoA to the synthesis of either ATP or GTP and thus represents the only step of substrate-level phosphorylation in the TCA. The alpha subunit of the enzyme binds the substrates coenzyme A and phosphate, while succinate binding and nucleotide specificity is provided by the beta subunit.</text>
</comment>
<dbReference type="NCBIfam" id="NF004230">
    <property type="entry name" value="PRK05678.1"/>
    <property type="match status" value="1"/>
</dbReference>
<dbReference type="InterPro" id="IPR033847">
    <property type="entry name" value="Citrt_syn/SCS-alpha_CS"/>
</dbReference>
<dbReference type="InterPro" id="IPR036291">
    <property type="entry name" value="NAD(P)-bd_dom_sf"/>
</dbReference>
<dbReference type="GO" id="GO:0004775">
    <property type="term" value="F:succinate-CoA ligase (ADP-forming) activity"/>
    <property type="evidence" value="ECO:0007669"/>
    <property type="project" value="UniProtKB-UniRule"/>
</dbReference>
<dbReference type="NCBIfam" id="TIGR01019">
    <property type="entry name" value="sucCoAalpha"/>
    <property type="match status" value="1"/>
</dbReference>
<dbReference type="Pfam" id="PF02629">
    <property type="entry name" value="CoA_binding"/>
    <property type="match status" value="1"/>
</dbReference>
<feature type="binding site" evidence="5">
    <location>
        <position position="43"/>
    </location>
    <ligand>
        <name>CoA</name>
        <dbReference type="ChEBI" id="CHEBI:57287"/>
    </ligand>
</feature>
<reference evidence="10" key="1">
    <citation type="submission" date="2021-02" db="EMBL/GenBank/DDBJ databases">
        <authorList>
            <person name="Cremers G."/>
            <person name="Picone N."/>
        </authorList>
    </citation>
    <scope>NUCLEOTIDE SEQUENCE</scope>
    <source>
        <strain evidence="10">PQ17</strain>
    </source>
</reference>
<dbReference type="EC" id="6.2.1.5" evidence="5"/>
<dbReference type="PANTHER" id="PTHR11117:SF2">
    <property type="entry name" value="SUCCINATE--COA LIGASE [ADP_GDP-FORMING] SUBUNIT ALPHA, MITOCHONDRIAL"/>
    <property type="match status" value="1"/>
</dbReference>
<comment type="caution">
    <text evidence="10">The sequence shown here is derived from an EMBL/GenBank/DDBJ whole genome shotgun (WGS) entry which is preliminary data.</text>
</comment>
<dbReference type="PROSITE" id="PS00399">
    <property type="entry name" value="SUCCINYL_COA_LIG_2"/>
    <property type="match status" value="1"/>
</dbReference>
<dbReference type="Proteomes" id="UP000663859">
    <property type="component" value="Unassembled WGS sequence"/>
</dbReference>
<dbReference type="InterPro" id="IPR017440">
    <property type="entry name" value="Cit_synth/succinyl-CoA_lig_AS"/>
</dbReference>
<evidence type="ECO:0000256" key="4">
    <source>
        <dbReference type="ARBA" id="ARBA00060724"/>
    </source>
</evidence>
<dbReference type="AlphaFoldDB" id="A0A8J2FX72"/>
<comment type="catalytic activity">
    <reaction evidence="5">
        <text>GTP + succinate + CoA = succinyl-CoA + GDP + phosphate</text>
        <dbReference type="Rhea" id="RHEA:22120"/>
        <dbReference type="ChEBI" id="CHEBI:30031"/>
        <dbReference type="ChEBI" id="CHEBI:37565"/>
        <dbReference type="ChEBI" id="CHEBI:43474"/>
        <dbReference type="ChEBI" id="CHEBI:57287"/>
        <dbReference type="ChEBI" id="CHEBI:57292"/>
        <dbReference type="ChEBI" id="CHEBI:58189"/>
    </reaction>
</comment>
<comment type="pathway">
    <text evidence="5 8">Carbohydrate metabolism; tricarboxylic acid cycle; succinate from succinyl-CoA (ligase route): step 1/1.</text>
</comment>
<dbReference type="PRINTS" id="PR01798">
    <property type="entry name" value="SCOASYNTHASE"/>
</dbReference>
<organism evidence="10 11">
    <name type="scientific">Candidatus Methylacidithermus pantelleriae</name>
    <dbReference type="NCBI Taxonomy" id="2744239"/>
    <lineage>
        <taxon>Bacteria</taxon>
        <taxon>Pseudomonadati</taxon>
        <taxon>Verrucomicrobiota</taxon>
        <taxon>Methylacidiphilae</taxon>
        <taxon>Methylacidiphilales</taxon>
        <taxon>Methylacidiphilaceae</taxon>
        <taxon>Candidatus Methylacidithermus</taxon>
    </lineage>
</organism>
<dbReference type="FunFam" id="3.40.50.720:FF:000277">
    <property type="entry name" value="Succinate--CoA ligase [ADP-forming] subunit alpha"/>
    <property type="match status" value="1"/>
</dbReference>
<evidence type="ECO:0000256" key="3">
    <source>
        <dbReference type="ARBA" id="ARBA00022741"/>
    </source>
</evidence>
<dbReference type="InterPro" id="IPR005810">
    <property type="entry name" value="CoA_lig_alpha"/>
</dbReference>
<dbReference type="EMBL" id="CAJNOB010000056">
    <property type="protein sequence ID" value="CAF0703615.1"/>
    <property type="molecule type" value="Genomic_DNA"/>
</dbReference>
<evidence type="ECO:0000256" key="5">
    <source>
        <dbReference type="HAMAP-Rule" id="MF_01988"/>
    </source>
</evidence>
<dbReference type="InterPro" id="IPR003781">
    <property type="entry name" value="CoA-bd"/>
</dbReference>
<evidence type="ECO:0000256" key="1">
    <source>
        <dbReference type="ARBA" id="ARBA00022532"/>
    </source>
</evidence>
<dbReference type="FunFam" id="3.40.50.261:FF:000006">
    <property type="entry name" value="Succinate--CoA ligase [ADP-forming] subunit alpha"/>
    <property type="match status" value="1"/>
</dbReference>
<feature type="domain" description="CoA-binding" evidence="9">
    <location>
        <begin position="4"/>
        <end position="101"/>
    </location>
</feature>
<dbReference type="Gene3D" id="3.40.50.261">
    <property type="entry name" value="Succinyl-CoA synthetase domains"/>
    <property type="match status" value="1"/>
</dbReference>
<dbReference type="InterPro" id="IPR005811">
    <property type="entry name" value="SUCC_ACL_C"/>
</dbReference>